<dbReference type="GO" id="GO:0043171">
    <property type="term" value="P:peptide catabolic process"/>
    <property type="evidence" value="ECO:0007669"/>
    <property type="project" value="TreeGrafter"/>
</dbReference>
<dbReference type="GO" id="GO:0005737">
    <property type="term" value="C:cytoplasm"/>
    <property type="evidence" value="ECO:0007669"/>
    <property type="project" value="TreeGrafter"/>
</dbReference>
<dbReference type="GO" id="GO:0070006">
    <property type="term" value="F:metalloaminopeptidase activity"/>
    <property type="evidence" value="ECO:0007669"/>
    <property type="project" value="TreeGrafter"/>
</dbReference>
<dbReference type="Gene3D" id="1.10.3480.20">
    <property type="match status" value="1"/>
</dbReference>
<dbReference type="GO" id="GO:0006508">
    <property type="term" value="P:proteolysis"/>
    <property type="evidence" value="ECO:0007669"/>
    <property type="project" value="TreeGrafter"/>
</dbReference>
<dbReference type="PANTHER" id="PTHR11533">
    <property type="entry name" value="PROTEASE M1 ZINC METALLOPROTEASE"/>
    <property type="match status" value="1"/>
</dbReference>
<dbReference type="Pfam" id="PF11838">
    <property type="entry name" value="ERAP1_C"/>
    <property type="match status" value="1"/>
</dbReference>
<keyword evidence="4" id="KW-1185">Reference proteome</keyword>
<dbReference type="AlphaFoldDB" id="A0A2T7P2I7"/>
<dbReference type="EMBL" id="PZQS01000007">
    <property type="protein sequence ID" value="PVD27645.1"/>
    <property type="molecule type" value="Genomic_DNA"/>
</dbReference>
<dbReference type="InterPro" id="IPR050344">
    <property type="entry name" value="Peptidase_M1_aminopeptidases"/>
</dbReference>
<evidence type="ECO:0000256" key="1">
    <source>
        <dbReference type="ARBA" id="ARBA00010136"/>
    </source>
</evidence>
<evidence type="ECO:0000313" key="3">
    <source>
        <dbReference type="EMBL" id="PVD27645.1"/>
    </source>
</evidence>
<organism evidence="3 4">
    <name type="scientific">Pomacea canaliculata</name>
    <name type="common">Golden apple snail</name>
    <dbReference type="NCBI Taxonomy" id="400727"/>
    <lineage>
        <taxon>Eukaryota</taxon>
        <taxon>Metazoa</taxon>
        <taxon>Spiralia</taxon>
        <taxon>Lophotrochozoa</taxon>
        <taxon>Mollusca</taxon>
        <taxon>Gastropoda</taxon>
        <taxon>Caenogastropoda</taxon>
        <taxon>Architaenioglossa</taxon>
        <taxon>Ampullarioidea</taxon>
        <taxon>Ampullariidae</taxon>
        <taxon>Pomacea</taxon>
    </lineage>
</organism>
<protein>
    <recommendedName>
        <fullName evidence="2">ERAP1-like C-terminal domain-containing protein</fullName>
    </recommendedName>
</protein>
<dbReference type="Gene3D" id="2.60.40.1910">
    <property type="match status" value="1"/>
</dbReference>
<gene>
    <name evidence="3" type="ORF">C0Q70_12812</name>
</gene>
<reference evidence="3 4" key="1">
    <citation type="submission" date="2018-04" db="EMBL/GenBank/DDBJ databases">
        <title>The genome of golden apple snail Pomacea canaliculata provides insight into stress tolerance and invasive adaptation.</title>
        <authorList>
            <person name="Liu C."/>
            <person name="Liu B."/>
            <person name="Ren Y."/>
            <person name="Zhang Y."/>
            <person name="Wang H."/>
            <person name="Li S."/>
            <person name="Jiang F."/>
            <person name="Yin L."/>
            <person name="Zhang G."/>
            <person name="Qian W."/>
            <person name="Fan W."/>
        </authorList>
    </citation>
    <scope>NUCLEOTIDE SEQUENCE [LARGE SCALE GENOMIC DNA]</scope>
    <source>
        <strain evidence="3">SZHN2017</strain>
        <tissue evidence="3">Muscle</tissue>
    </source>
</reference>
<name>A0A2T7P2I7_POMCA</name>
<dbReference type="STRING" id="400727.A0A2T7P2I7"/>
<dbReference type="InterPro" id="IPR024571">
    <property type="entry name" value="ERAP1-like_C_dom"/>
</dbReference>
<dbReference type="SUPFAM" id="SSF55486">
    <property type="entry name" value="Metalloproteases ('zincins'), catalytic domain"/>
    <property type="match status" value="1"/>
</dbReference>
<proteinExistence type="inferred from homology"/>
<dbReference type="FunFam" id="2.60.40.1910:FF:000006">
    <property type="entry name" value="Aminopeptidase"/>
    <property type="match status" value="1"/>
</dbReference>
<dbReference type="Proteomes" id="UP000245119">
    <property type="component" value="Linkage Group LG7"/>
</dbReference>
<comment type="caution">
    <text evidence="3">The sequence shown here is derived from an EMBL/GenBank/DDBJ whole genome shotgun (WGS) entry which is preliminary data.</text>
</comment>
<feature type="domain" description="ERAP1-like C-terminal" evidence="2">
    <location>
        <begin position="174"/>
        <end position="272"/>
    </location>
</feature>
<dbReference type="PANTHER" id="PTHR11533:SF301">
    <property type="entry name" value="AMINOPEPTIDASE"/>
    <property type="match status" value="1"/>
</dbReference>
<dbReference type="GO" id="GO:0042277">
    <property type="term" value="F:peptide binding"/>
    <property type="evidence" value="ECO:0007669"/>
    <property type="project" value="TreeGrafter"/>
</dbReference>
<dbReference type="Gene3D" id="1.10.390.10">
    <property type="entry name" value="Neutral Protease Domain 2"/>
    <property type="match status" value="1"/>
</dbReference>
<sequence length="405" mass="46319">MDQFLVKTFRQAMLQDSTETSVPLHRKVDSKQDILSAYNSIIYVKKYLHAFQYSTATQKDLWETLMTEAEKDGIHLNLSDIMESWTVQNNYPVVMVTRLRAGEISVSQQRYLLEPKENSSRSHAWDIPFTFVTSTSPHATADPSPSDVIWLRRQVLEEHIVRETIAAPDDEEQWILGNVGCYGFYRVNYDDIGWRALISQLNKDNQKIPTANRVQIISDSWNLAKAGLLNYSTALCTLEYLHNETSYLPWEAAVSELEDLLKMLSPDDKAFNLLTENTNASSEDRLLVRPTFVRFHGDGRVLQVDGGTTQYNSGNASGVPVHGDSARDRERMELCLFAIQSRKNRQTTRTTAVGPRLLQEHNDAQSTEQMGIKSGKIPRTGNYRYSPFIIFHSLRIRYCLEADER</sequence>
<dbReference type="InterPro" id="IPR027268">
    <property type="entry name" value="Peptidase_M4/M1_CTD_sf"/>
</dbReference>
<comment type="similarity">
    <text evidence="1">Belongs to the peptidase M1 family.</text>
</comment>
<dbReference type="GO" id="GO:0008270">
    <property type="term" value="F:zinc ion binding"/>
    <property type="evidence" value="ECO:0007669"/>
    <property type="project" value="TreeGrafter"/>
</dbReference>
<evidence type="ECO:0000259" key="2">
    <source>
        <dbReference type="Pfam" id="PF11838"/>
    </source>
</evidence>
<dbReference type="GO" id="GO:0016020">
    <property type="term" value="C:membrane"/>
    <property type="evidence" value="ECO:0007669"/>
    <property type="project" value="TreeGrafter"/>
</dbReference>
<dbReference type="GO" id="GO:0005615">
    <property type="term" value="C:extracellular space"/>
    <property type="evidence" value="ECO:0007669"/>
    <property type="project" value="TreeGrafter"/>
</dbReference>
<accession>A0A2T7P2I7</accession>
<dbReference type="OrthoDB" id="10031169at2759"/>
<evidence type="ECO:0000313" key="4">
    <source>
        <dbReference type="Proteomes" id="UP000245119"/>
    </source>
</evidence>